<evidence type="ECO:0000259" key="7">
    <source>
        <dbReference type="Pfam" id="PF01957"/>
    </source>
</evidence>
<dbReference type="Gene3D" id="3.90.226.10">
    <property type="entry name" value="2-enoyl-CoA Hydratase, Chain A, domain 1"/>
    <property type="match status" value="1"/>
</dbReference>
<dbReference type="InterPro" id="IPR029045">
    <property type="entry name" value="ClpP/crotonase-like_dom_sf"/>
</dbReference>
<feature type="transmembrane region" description="Helical" evidence="5">
    <location>
        <begin position="391"/>
        <end position="414"/>
    </location>
</feature>
<feature type="domain" description="NfeD-like C-terminal" evidence="7">
    <location>
        <begin position="443"/>
        <end position="499"/>
    </location>
</feature>
<evidence type="ECO:0000256" key="2">
    <source>
        <dbReference type="ARBA" id="ARBA00022692"/>
    </source>
</evidence>
<feature type="transmembrane region" description="Helical" evidence="5">
    <location>
        <begin position="268"/>
        <end position="287"/>
    </location>
</feature>
<evidence type="ECO:0000256" key="3">
    <source>
        <dbReference type="ARBA" id="ARBA00022989"/>
    </source>
</evidence>
<dbReference type="Pfam" id="PF01957">
    <property type="entry name" value="NfeD"/>
    <property type="match status" value="1"/>
</dbReference>
<feature type="chain" id="PRO_5035295023" description="Membrane-bound serine protease (ClpP class)" evidence="6">
    <location>
        <begin position="21"/>
        <end position="503"/>
    </location>
</feature>
<keyword evidence="11" id="KW-1185">Reference proteome</keyword>
<name>A0A8A4U0C7_SULCO</name>
<reference evidence="10" key="1">
    <citation type="submission" date="2021-03" db="EMBL/GenBank/DDBJ databases">
        <title>Acanthopleuribacteraceae sp. M133.</title>
        <authorList>
            <person name="Wang G."/>
        </authorList>
    </citation>
    <scope>NUCLEOTIDE SEQUENCE</scope>
    <source>
        <strain evidence="10">M133</strain>
    </source>
</reference>
<evidence type="ECO:0008006" key="12">
    <source>
        <dbReference type="Google" id="ProtNLM"/>
    </source>
</evidence>
<keyword evidence="2 5" id="KW-0812">Transmembrane</keyword>
<evidence type="ECO:0000313" key="10">
    <source>
        <dbReference type="EMBL" id="QTD52205.1"/>
    </source>
</evidence>
<keyword evidence="3 5" id="KW-1133">Transmembrane helix</keyword>
<feature type="domain" description="NfeD integral membrane" evidence="8">
    <location>
        <begin position="277"/>
        <end position="410"/>
    </location>
</feature>
<evidence type="ECO:0000313" key="11">
    <source>
        <dbReference type="Proteomes" id="UP000663929"/>
    </source>
</evidence>
<evidence type="ECO:0000256" key="4">
    <source>
        <dbReference type="ARBA" id="ARBA00023136"/>
    </source>
</evidence>
<keyword evidence="4 5" id="KW-0472">Membrane</keyword>
<dbReference type="Gene3D" id="2.40.50.140">
    <property type="entry name" value="Nucleic acid-binding proteins"/>
    <property type="match status" value="1"/>
</dbReference>
<dbReference type="EMBL" id="CP071793">
    <property type="protein sequence ID" value="QTD52205.1"/>
    <property type="molecule type" value="Genomic_DNA"/>
</dbReference>
<dbReference type="Pfam" id="PF25145">
    <property type="entry name" value="NfeD1b_N"/>
    <property type="match status" value="1"/>
</dbReference>
<feature type="domain" description="NfeD1b N-terminal" evidence="9">
    <location>
        <begin position="38"/>
        <end position="193"/>
    </location>
</feature>
<keyword evidence="6" id="KW-0732">Signal</keyword>
<dbReference type="KEGG" id="scor:J3U87_07005"/>
<gene>
    <name evidence="10" type="ORF">J3U87_07005</name>
</gene>
<feature type="transmembrane region" description="Helical" evidence="5">
    <location>
        <begin position="326"/>
        <end position="345"/>
    </location>
</feature>
<dbReference type="InterPro" id="IPR056739">
    <property type="entry name" value="NfeD_membrane"/>
</dbReference>
<dbReference type="InterPro" id="IPR002810">
    <property type="entry name" value="NfeD-like_C"/>
</dbReference>
<proteinExistence type="predicted"/>
<dbReference type="GO" id="GO:0005886">
    <property type="term" value="C:plasma membrane"/>
    <property type="evidence" value="ECO:0007669"/>
    <property type="project" value="TreeGrafter"/>
</dbReference>
<dbReference type="SUPFAM" id="SSF52096">
    <property type="entry name" value="ClpP/crotonase"/>
    <property type="match status" value="1"/>
</dbReference>
<dbReference type="RefSeq" id="WP_237382314.1">
    <property type="nucleotide sequence ID" value="NZ_CP071793.1"/>
</dbReference>
<feature type="transmembrane region" description="Helical" evidence="5">
    <location>
        <begin position="352"/>
        <end position="371"/>
    </location>
</feature>
<dbReference type="Pfam" id="PF24961">
    <property type="entry name" value="NfeD_membrane"/>
    <property type="match status" value="1"/>
</dbReference>
<feature type="transmembrane region" description="Helical" evidence="5">
    <location>
        <begin position="299"/>
        <end position="320"/>
    </location>
</feature>
<dbReference type="InterPro" id="IPR052165">
    <property type="entry name" value="Membrane_assoc_protease"/>
</dbReference>
<evidence type="ECO:0000256" key="1">
    <source>
        <dbReference type="ARBA" id="ARBA00004141"/>
    </source>
</evidence>
<dbReference type="InterPro" id="IPR012340">
    <property type="entry name" value="NA-bd_OB-fold"/>
</dbReference>
<comment type="subcellular location">
    <subcellularLocation>
        <location evidence="1">Membrane</location>
        <topology evidence="1">Multi-pass membrane protein</topology>
    </subcellularLocation>
</comment>
<dbReference type="InterPro" id="IPR056738">
    <property type="entry name" value="NfeD1b_N"/>
</dbReference>
<sequence length="503" mass="55381">MRSMFWSAFLSCIFVSFGWAWEPGAPETVGVVQDGAEKVMVIPLSDNNRYMVDQVQADFIVKALDRAEEENFDRVILKIDTYGGVVMSARDITERLLRLKVKSVAYVETKAISAGTFIAYACDEIVMGEHTTLGDAQMIMQTAEGIEEAPEKAVTVFRADWRKACEMKNRSFALARGFFEVGVEVLKVGSEQNFTFMTRDDYEFLKESERPAILKIVVREGELLTLFAKEAGELGIARVVKDFDAYLTAESIDAASVEQVDMDFKQEVLRFLGANPWIFMLLTLIGLNGIYMEIKMPGFGVPGLTAILCFTIVFGTRFILGTASGIELALFVVGIMMCVAEIFVVPGFGVTGILGIVFMFGALVFASLPDFGDVPIPIPQTDFQWQWMGSMVRFTAGSFVLSFVAFFVLVTAVFKSPLARPAVLSAEMTAEAGYVAEMVPDADTLKGLHGTVMGGLRPAGKVEFEDGRRVDVVSEGPFVEDGEQVKVLRIEGNRIIVRPVKVV</sequence>
<evidence type="ECO:0000256" key="6">
    <source>
        <dbReference type="SAM" id="SignalP"/>
    </source>
</evidence>
<dbReference type="CDD" id="cd07021">
    <property type="entry name" value="Clp_protease_NfeD_like"/>
    <property type="match status" value="1"/>
</dbReference>
<organism evidence="10 11">
    <name type="scientific">Sulfidibacter corallicola</name>
    <dbReference type="NCBI Taxonomy" id="2818388"/>
    <lineage>
        <taxon>Bacteria</taxon>
        <taxon>Pseudomonadati</taxon>
        <taxon>Acidobacteriota</taxon>
        <taxon>Holophagae</taxon>
        <taxon>Acanthopleuribacterales</taxon>
        <taxon>Acanthopleuribacteraceae</taxon>
        <taxon>Sulfidibacter</taxon>
    </lineage>
</organism>
<dbReference type="Proteomes" id="UP000663929">
    <property type="component" value="Chromosome"/>
</dbReference>
<evidence type="ECO:0000256" key="5">
    <source>
        <dbReference type="SAM" id="Phobius"/>
    </source>
</evidence>
<evidence type="ECO:0000259" key="8">
    <source>
        <dbReference type="Pfam" id="PF24961"/>
    </source>
</evidence>
<evidence type="ECO:0000259" key="9">
    <source>
        <dbReference type="Pfam" id="PF25145"/>
    </source>
</evidence>
<dbReference type="PANTHER" id="PTHR33507">
    <property type="entry name" value="INNER MEMBRANE PROTEIN YBBJ"/>
    <property type="match status" value="1"/>
</dbReference>
<accession>A0A8A4U0C7</accession>
<dbReference type="PANTHER" id="PTHR33507:SF3">
    <property type="entry name" value="INNER MEMBRANE PROTEIN YBBJ"/>
    <property type="match status" value="1"/>
</dbReference>
<dbReference type="AlphaFoldDB" id="A0A8A4U0C7"/>
<protein>
    <recommendedName>
        <fullName evidence="12">Membrane-bound serine protease (ClpP class)</fullName>
    </recommendedName>
</protein>
<feature type="signal peptide" evidence="6">
    <location>
        <begin position="1"/>
        <end position="20"/>
    </location>
</feature>